<evidence type="ECO:0000313" key="2">
    <source>
        <dbReference type="Proteomes" id="UP000612055"/>
    </source>
</evidence>
<accession>A0A835XF63</accession>
<evidence type="ECO:0000313" key="1">
    <source>
        <dbReference type="EMBL" id="KAG2482958.1"/>
    </source>
</evidence>
<sequence>MASRKAAITLGFAAGAMAKFGTVAALRDTLVGDLSPPGMHSACFGLAQSLRELGSAIAYSFNAVNSPEVVVDANTWPKYAFPKTLQITCK</sequence>
<organism evidence="1 2">
    <name type="scientific">Edaphochlamys debaryana</name>
    <dbReference type="NCBI Taxonomy" id="47281"/>
    <lineage>
        <taxon>Eukaryota</taxon>
        <taxon>Viridiplantae</taxon>
        <taxon>Chlorophyta</taxon>
        <taxon>core chlorophytes</taxon>
        <taxon>Chlorophyceae</taxon>
        <taxon>CS clade</taxon>
        <taxon>Chlamydomonadales</taxon>
        <taxon>Chlamydomonadales incertae sedis</taxon>
        <taxon>Edaphochlamys</taxon>
    </lineage>
</organism>
<gene>
    <name evidence="1" type="ORF">HYH03_018135</name>
</gene>
<keyword evidence="2" id="KW-1185">Reference proteome</keyword>
<reference evidence="1" key="1">
    <citation type="journal article" date="2020" name="bioRxiv">
        <title>Comparative genomics of Chlamydomonas.</title>
        <authorList>
            <person name="Craig R.J."/>
            <person name="Hasan A.R."/>
            <person name="Ness R.W."/>
            <person name="Keightley P.D."/>
        </authorList>
    </citation>
    <scope>NUCLEOTIDE SEQUENCE</scope>
    <source>
        <strain evidence="1">CCAP 11/70</strain>
    </source>
</reference>
<name>A0A835XF63_9CHLO</name>
<dbReference type="EMBL" id="JAEHOE010000195">
    <property type="protein sequence ID" value="KAG2482958.1"/>
    <property type="molecule type" value="Genomic_DNA"/>
</dbReference>
<proteinExistence type="predicted"/>
<comment type="caution">
    <text evidence="1">The sequence shown here is derived from an EMBL/GenBank/DDBJ whole genome shotgun (WGS) entry which is preliminary data.</text>
</comment>
<dbReference type="Proteomes" id="UP000612055">
    <property type="component" value="Unassembled WGS sequence"/>
</dbReference>
<protein>
    <submittedName>
        <fullName evidence="1">Uncharacterized protein</fullName>
    </submittedName>
</protein>
<dbReference type="AlphaFoldDB" id="A0A835XF63"/>